<name>A0A512ANP5_9SPHN</name>
<feature type="chain" id="PRO_5021922175" description="DUF4402 domain-containing protein" evidence="1">
    <location>
        <begin position="20"/>
        <end position="185"/>
    </location>
</feature>
<accession>A0A512ANP5</accession>
<dbReference type="EMBL" id="BJYR01000021">
    <property type="protein sequence ID" value="GEO01329.1"/>
    <property type="molecule type" value="Genomic_DNA"/>
</dbReference>
<gene>
    <name evidence="2" type="ORF">NSE01_31610</name>
</gene>
<dbReference type="InterPro" id="IPR025514">
    <property type="entry name" value="DUF4402"/>
</dbReference>
<protein>
    <recommendedName>
        <fullName evidence="4">DUF4402 domain-containing protein</fullName>
    </recommendedName>
</protein>
<comment type="caution">
    <text evidence="2">The sequence shown here is derived from an EMBL/GenBank/DDBJ whole genome shotgun (WGS) entry which is preliminary data.</text>
</comment>
<keyword evidence="1" id="KW-0732">Signal</keyword>
<reference evidence="2 3" key="1">
    <citation type="submission" date="2019-07" db="EMBL/GenBank/DDBJ databases">
        <title>Whole genome shotgun sequence of Novosphingobium sediminis NBRC 106119.</title>
        <authorList>
            <person name="Hosoyama A."/>
            <person name="Uohara A."/>
            <person name="Ohji S."/>
            <person name="Ichikawa N."/>
        </authorList>
    </citation>
    <scope>NUCLEOTIDE SEQUENCE [LARGE SCALE GENOMIC DNA]</scope>
    <source>
        <strain evidence="2 3">NBRC 106119</strain>
    </source>
</reference>
<feature type="signal peptide" evidence="1">
    <location>
        <begin position="1"/>
        <end position="19"/>
    </location>
</feature>
<dbReference type="RefSeq" id="WP_147160652.1">
    <property type="nucleotide sequence ID" value="NZ_BJYR01000021.1"/>
</dbReference>
<keyword evidence="3" id="KW-1185">Reference proteome</keyword>
<evidence type="ECO:0000313" key="3">
    <source>
        <dbReference type="Proteomes" id="UP000321464"/>
    </source>
</evidence>
<dbReference type="Pfam" id="PF14352">
    <property type="entry name" value="DUF4402"/>
    <property type="match status" value="1"/>
</dbReference>
<evidence type="ECO:0008006" key="4">
    <source>
        <dbReference type="Google" id="ProtNLM"/>
    </source>
</evidence>
<proteinExistence type="predicted"/>
<evidence type="ECO:0000256" key="1">
    <source>
        <dbReference type="SAM" id="SignalP"/>
    </source>
</evidence>
<sequence>MRARHLLAAAALIGSPALAATGQTATALGQAQAMIISPIIAVSLNDLDFGSLTSSRFASGSVTVGSEGGATYAGGTSPACAGGGACAGVAPARFLVSGEPGRSYTVNAPSAISASGTLVSGGSAPSLAIDALEVHLASHAGSVTSIGELDEKGEDRISVGGRLNVPAGTAPAHYRATLTIMVTYS</sequence>
<dbReference type="OrthoDB" id="7508236at2"/>
<dbReference type="AlphaFoldDB" id="A0A512ANP5"/>
<dbReference type="Proteomes" id="UP000321464">
    <property type="component" value="Unassembled WGS sequence"/>
</dbReference>
<organism evidence="2 3">
    <name type="scientific">Novosphingobium sediminis</name>
    <dbReference type="NCBI Taxonomy" id="707214"/>
    <lineage>
        <taxon>Bacteria</taxon>
        <taxon>Pseudomonadati</taxon>
        <taxon>Pseudomonadota</taxon>
        <taxon>Alphaproteobacteria</taxon>
        <taxon>Sphingomonadales</taxon>
        <taxon>Sphingomonadaceae</taxon>
        <taxon>Novosphingobium</taxon>
    </lineage>
</organism>
<evidence type="ECO:0000313" key="2">
    <source>
        <dbReference type="EMBL" id="GEO01329.1"/>
    </source>
</evidence>